<dbReference type="EMBL" id="UOFE01000039">
    <property type="protein sequence ID" value="VAW54320.1"/>
    <property type="molecule type" value="Genomic_DNA"/>
</dbReference>
<dbReference type="PROSITE" id="PS51257">
    <property type="entry name" value="PROKAR_LIPOPROTEIN"/>
    <property type="match status" value="1"/>
</dbReference>
<organism evidence="1">
    <name type="scientific">hydrothermal vent metagenome</name>
    <dbReference type="NCBI Taxonomy" id="652676"/>
    <lineage>
        <taxon>unclassified sequences</taxon>
        <taxon>metagenomes</taxon>
        <taxon>ecological metagenomes</taxon>
    </lineage>
</organism>
<dbReference type="InterPro" id="IPR015943">
    <property type="entry name" value="WD40/YVTN_repeat-like_dom_sf"/>
</dbReference>
<dbReference type="AlphaFoldDB" id="A0A3B0WNZ1"/>
<protein>
    <recommendedName>
        <fullName evidence="2">DUF1513 domain-containing protein</fullName>
    </recommendedName>
</protein>
<gene>
    <name evidence="1" type="ORF">MNBD_GAMMA05-795</name>
</gene>
<reference evidence="1" key="1">
    <citation type="submission" date="2018-06" db="EMBL/GenBank/DDBJ databases">
        <authorList>
            <person name="Zhirakovskaya E."/>
        </authorList>
    </citation>
    <scope>NUCLEOTIDE SEQUENCE</scope>
</reference>
<dbReference type="Gene3D" id="2.130.10.10">
    <property type="entry name" value="YVTN repeat-like/Quinoprotein amine dehydrogenase"/>
    <property type="match status" value="1"/>
</dbReference>
<dbReference type="InterPro" id="IPR011044">
    <property type="entry name" value="Quino_amine_DH_bsu"/>
</dbReference>
<dbReference type="InterPro" id="IPR008311">
    <property type="entry name" value="UCP028101"/>
</dbReference>
<dbReference type="SUPFAM" id="SSF50969">
    <property type="entry name" value="YVTN repeat-like/Quinoprotein amine dehydrogenase"/>
    <property type="match status" value="1"/>
</dbReference>
<evidence type="ECO:0008006" key="2">
    <source>
        <dbReference type="Google" id="ProtNLM"/>
    </source>
</evidence>
<sequence length="381" mass="41597">MSLNRRNFVKYLSLGCATPALTGLMGCTHQKFYNPNQDIILGGGSYQQDGILKHVLAVVNLQKKDKQLIDMDFLAHGIIIDPNNKKRLVVFEKIGAGAAEIDLGNHTVSKKIAPSKDKYFYGHGAFNQFGDTLYCTETYLDNHKGAIVVRDGRNFKVLGEFPTYGENPHECQLIDEGATLVVTNAGSVSNTSTGPSVTYIDVPTQKLKERVTLTNEQLNTGHIGIADDGSLIVASAPRKGLEKTHTGGVSIRSGNQSMLSMTQPEIVIDKMTGEALSVIVDNKRNIAAVTHPDGNMVTFWSVDKRELLKAISVPKPRGVTLSLDEKSFIVSYGVNTSMVLISTKDLTASTDSILQPTYISGSHIYNWSKTLTEIMPTDIYT</sequence>
<accession>A0A3B0WNZ1</accession>
<proteinExistence type="predicted"/>
<name>A0A3B0WNZ1_9ZZZZ</name>
<dbReference type="Pfam" id="PF07433">
    <property type="entry name" value="DUF1513"/>
    <property type="match status" value="1"/>
</dbReference>
<evidence type="ECO:0000313" key="1">
    <source>
        <dbReference type="EMBL" id="VAW54320.1"/>
    </source>
</evidence>